<dbReference type="SUPFAM" id="SSF82866">
    <property type="entry name" value="Multidrug efflux transporter AcrB transmembrane domain"/>
    <property type="match status" value="2"/>
</dbReference>
<feature type="transmembrane region" description="Helical" evidence="6">
    <location>
        <begin position="844"/>
        <end position="867"/>
    </location>
</feature>
<feature type="transmembrane region" description="Helical" evidence="6">
    <location>
        <begin position="725"/>
        <end position="746"/>
    </location>
</feature>
<protein>
    <submittedName>
        <fullName evidence="8">Unannotated protein</fullName>
    </submittedName>
</protein>
<evidence type="ECO:0000256" key="2">
    <source>
        <dbReference type="ARBA" id="ARBA00022475"/>
    </source>
</evidence>
<dbReference type="InterPro" id="IPR000731">
    <property type="entry name" value="SSD"/>
</dbReference>
<evidence type="ECO:0000259" key="7">
    <source>
        <dbReference type="PROSITE" id="PS50156"/>
    </source>
</evidence>
<evidence type="ECO:0000256" key="6">
    <source>
        <dbReference type="SAM" id="Phobius"/>
    </source>
</evidence>
<evidence type="ECO:0000256" key="3">
    <source>
        <dbReference type="ARBA" id="ARBA00022692"/>
    </source>
</evidence>
<dbReference type="PANTHER" id="PTHR33406:SF13">
    <property type="entry name" value="MEMBRANE PROTEIN YDFJ"/>
    <property type="match status" value="1"/>
</dbReference>
<feature type="transmembrane region" description="Helical" evidence="6">
    <location>
        <begin position="810"/>
        <end position="832"/>
    </location>
</feature>
<evidence type="ECO:0000256" key="5">
    <source>
        <dbReference type="ARBA" id="ARBA00023136"/>
    </source>
</evidence>
<accession>A0A6J7F335</accession>
<dbReference type="PANTHER" id="PTHR33406">
    <property type="entry name" value="MEMBRANE PROTEIN MJ1562-RELATED"/>
    <property type="match status" value="1"/>
</dbReference>
<dbReference type="Gene3D" id="1.20.1640.10">
    <property type="entry name" value="Multidrug efflux transporter AcrB transmembrane domain"/>
    <property type="match status" value="2"/>
</dbReference>
<keyword evidence="5 6" id="KW-0472">Membrane</keyword>
<feature type="transmembrane region" description="Helical" evidence="6">
    <location>
        <begin position="400"/>
        <end position="419"/>
    </location>
</feature>
<feature type="transmembrane region" description="Helical" evidence="6">
    <location>
        <begin position="699"/>
        <end position="718"/>
    </location>
</feature>
<keyword evidence="4 6" id="KW-1133">Transmembrane helix</keyword>
<dbReference type="GO" id="GO:0005886">
    <property type="term" value="C:plasma membrane"/>
    <property type="evidence" value="ECO:0007669"/>
    <property type="project" value="UniProtKB-SubCell"/>
</dbReference>
<organism evidence="8">
    <name type="scientific">freshwater metagenome</name>
    <dbReference type="NCBI Taxonomy" id="449393"/>
    <lineage>
        <taxon>unclassified sequences</taxon>
        <taxon>metagenomes</taxon>
        <taxon>ecological metagenomes</taxon>
    </lineage>
</organism>
<feature type="transmembrane region" description="Helical" evidence="6">
    <location>
        <begin position="440"/>
        <end position="462"/>
    </location>
</feature>
<feature type="transmembrane region" description="Helical" evidence="6">
    <location>
        <begin position="347"/>
        <end position="367"/>
    </location>
</feature>
<feature type="transmembrane region" description="Helical" evidence="6">
    <location>
        <begin position="766"/>
        <end position="790"/>
    </location>
</feature>
<dbReference type="Gene3D" id="1.10.287.1490">
    <property type="match status" value="1"/>
</dbReference>
<keyword evidence="2" id="KW-1003">Cell membrane</keyword>
<feature type="transmembrane region" description="Helical" evidence="6">
    <location>
        <begin position="540"/>
        <end position="559"/>
    </location>
</feature>
<dbReference type="AlphaFoldDB" id="A0A6J7F335"/>
<keyword evidence="3 6" id="KW-0812">Transmembrane</keyword>
<evidence type="ECO:0000313" key="8">
    <source>
        <dbReference type="EMBL" id="CAB4887510.1"/>
    </source>
</evidence>
<dbReference type="EMBL" id="CAFBMB010000002">
    <property type="protein sequence ID" value="CAB4887510.1"/>
    <property type="molecule type" value="Genomic_DNA"/>
</dbReference>
<evidence type="ECO:0000256" key="1">
    <source>
        <dbReference type="ARBA" id="ARBA00004651"/>
    </source>
</evidence>
<comment type="subcellular location">
    <subcellularLocation>
        <location evidence="1">Cell membrane</location>
        <topology evidence="1">Multi-pass membrane protein</topology>
    </subcellularLocation>
</comment>
<feature type="domain" description="SSD" evidence="7">
    <location>
        <begin position="371"/>
        <end position="496"/>
    </location>
</feature>
<reference evidence="8" key="1">
    <citation type="submission" date="2020-05" db="EMBL/GenBank/DDBJ databases">
        <authorList>
            <person name="Chiriac C."/>
            <person name="Salcher M."/>
            <person name="Ghai R."/>
            <person name="Kavagutti S V."/>
        </authorList>
    </citation>
    <scope>NUCLEOTIDE SEQUENCE</scope>
</reference>
<feature type="transmembrane region" description="Helical" evidence="6">
    <location>
        <begin position="374"/>
        <end position="394"/>
    </location>
</feature>
<feature type="transmembrane region" description="Helical" evidence="6">
    <location>
        <begin position="474"/>
        <end position="497"/>
    </location>
</feature>
<dbReference type="Pfam" id="PF03176">
    <property type="entry name" value="MMPL"/>
    <property type="match status" value="2"/>
</dbReference>
<dbReference type="InterPro" id="IPR050545">
    <property type="entry name" value="Mycobact_MmpL"/>
</dbReference>
<dbReference type="InterPro" id="IPR004869">
    <property type="entry name" value="MMPL_dom"/>
</dbReference>
<sequence length="905" mass="93889">MARFLYWLGNFSARRAWLVIGSWVLILGVALGAALGLGGTLSSTVTLDGTPAQSVIDQLAKSFPAASRGSAQVVFHKTDGSSFSSAETAAINQALAAATNVSGVDAVLNPFEAQAAKDQKVAELNASRAQLDAAPAELADALAQIDAGRAQITAAETQLDLGQSDVTNGRAQLASKKSELTASLGQLDAALAQAVGAGAPQAQIDALTTQRQQLRDGLAQVLTQAATLAQAQVNIDQNRASLNAKKSDLLTSEAQITQARTDLPAQSQRLAWGEELLTAAQNYRLVSTDGQTALGAVYFSTPLADVSAVQKQAVVDALSTLDVPNVRVDFSKELTTSLGTLVGPGEIAGLIIAAIVLFIMLGTFVAAGLPVLSALLGVGVSALAAFGLSSAISMNSTTPTLAIMLGLAVGIDYALFILNRHRRQLKSGMGMRESIALANGTSGSAVLFAGLTVIIALLALNLTGIGFLGLMGTIGAGAIAISVLSALTFTPALMHLFGLKLLNRKERAVRAQILNGEMPEVKPKAVARAKKEIWAAKRPLVALALTIGVLAVAAIPFGSMRLGLSDGSSEPVDSTQYQAFALTSDAFGAGQNGQITAAVSFDRVLTGDDLLRTKAVIVQSLMAVPNVVSAVTGDPSPDGKTLAFSVVPTEGPASSSTEAVVKELRAQAPTILNDTGGTLGVTGLAAVNIDISQKLSDALPLYLGTVLGLSILLMILVFRSIAVPVVASLGFLLSVFASLGAVTAVYQWGWLGTIFGVHDPGPIMNFLPTILIGVLFGLAMDYQLFLATGIREAFARGTGARAAITQGVRAGRAVVIAAAIIMIAVFGSFAFAESTMIRPMGFGLAFGVLVDAFLVRLLLVPATLRLLGRWAWWLPRWLDRLLPDLDVEGAKLERGPEKESYVLVA</sequence>
<name>A0A6J7F335_9ZZZZ</name>
<proteinExistence type="predicted"/>
<gene>
    <name evidence="8" type="ORF">UFOPK3516_00043</name>
</gene>
<dbReference type="PROSITE" id="PS50156">
    <property type="entry name" value="SSD"/>
    <property type="match status" value="1"/>
</dbReference>
<evidence type="ECO:0000256" key="4">
    <source>
        <dbReference type="ARBA" id="ARBA00022989"/>
    </source>
</evidence>